<sequence>MIWRLRIGNWRWTFSFAHITDVAGVNSILPDGNHILMWDFDDVHIYKVIMALRHTQKTYELPEIHILNTGKKDHYIAYCFKRVSWRLCKEIIACTAYVDEQFFKYGVYREKFTLRVTAKEGRTPKAVELLKSPFEADVELKGLFSWVKYETLADKTPIGKIELRVHLRE</sequence>
<proteinExistence type="predicted"/>
<dbReference type="EMBL" id="MT144724">
    <property type="protein sequence ID" value="QJH98272.1"/>
    <property type="molecule type" value="Genomic_DNA"/>
</dbReference>
<evidence type="ECO:0000313" key="1">
    <source>
        <dbReference type="EMBL" id="QJA48580.1"/>
    </source>
</evidence>
<protein>
    <submittedName>
        <fullName evidence="1">Uncharacterized protein</fullName>
    </submittedName>
</protein>
<accession>A0A6H1ZMZ9</accession>
<gene>
    <name evidence="1" type="ORF">TM448A01029_0008</name>
    <name evidence="2" type="ORF">TM448B01253_0018</name>
</gene>
<organism evidence="1">
    <name type="scientific">viral metagenome</name>
    <dbReference type="NCBI Taxonomy" id="1070528"/>
    <lineage>
        <taxon>unclassified sequences</taxon>
        <taxon>metagenomes</taxon>
        <taxon>organismal metagenomes</taxon>
    </lineage>
</organism>
<name>A0A6H1ZMZ9_9ZZZZ</name>
<evidence type="ECO:0000313" key="2">
    <source>
        <dbReference type="EMBL" id="QJH98272.1"/>
    </source>
</evidence>
<reference evidence="1" key="1">
    <citation type="submission" date="2020-03" db="EMBL/GenBank/DDBJ databases">
        <title>The deep terrestrial virosphere.</title>
        <authorList>
            <person name="Holmfeldt K."/>
            <person name="Nilsson E."/>
            <person name="Simone D."/>
            <person name="Lopez-Fernandez M."/>
            <person name="Wu X."/>
            <person name="de Brujin I."/>
            <person name="Lundin D."/>
            <person name="Andersson A."/>
            <person name="Bertilsson S."/>
            <person name="Dopson M."/>
        </authorList>
    </citation>
    <scope>NUCLEOTIDE SEQUENCE</scope>
    <source>
        <strain evidence="1">TM448A01029</strain>
        <strain evidence="2">TM448B01253</strain>
    </source>
</reference>
<dbReference type="EMBL" id="MT144091">
    <property type="protein sequence ID" value="QJA48580.1"/>
    <property type="molecule type" value="Genomic_DNA"/>
</dbReference>
<dbReference type="AlphaFoldDB" id="A0A6H1ZMZ9"/>